<keyword evidence="3" id="KW-1185">Reference proteome</keyword>
<dbReference type="EMBL" id="QJKJ01017032">
    <property type="protein sequence ID" value="RDX60212.1"/>
    <property type="molecule type" value="Genomic_DNA"/>
</dbReference>
<gene>
    <name evidence="2" type="ORF">CR513_61662</name>
</gene>
<organism evidence="2 3">
    <name type="scientific">Mucuna pruriens</name>
    <name type="common">Velvet bean</name>
    <name type="synonym">Dolichos pruriens</name>
    <dbReference type="NCBI Taxonomy" id="157652"/>
    <lineage>
        <taxon>Eukaryota</taxon>
        <taxon>Viridiplantae</taxon>
        <taxon>Streptophyta</taxon>
        <taxon>Embryophyta</taxon>
        <taxon>Tracheophyta</taxon>
        <taxon>Spermatophyta</taxon>
        <taxon>Magnoliopsida</taxon>
        <taxon>eudicotyledons</taxon>
        <taxon>Gunneridae</taxon>
        <taxon>Pentapetalae</taxon>
        <taxon>rosids</taxon>
        <taxon>fabids</taxon>
        <taxon>Fabales</taxon>
        <taxon>Fabaceae</taxon>
        <taxon>Papilionoideae</taxon>
        <taxon>50 kb inversion clade</taxon>
        <taxon>NPAAA clade</taxon>
        <taxon>indigoferoid/millettioid clade</taxon>
        <taxon>Phaseoleae</taxon>
        <taxon>Mucuna</taxon>
    </lineage>
</organism>
<comment type="caution">
    <text evidence="2">The sequence shown here is derived from an EMBL/GenBank/DDBJ whole genome shotgun (WGS) entry which is preliminary data.</text>
</comment>
<feature type="region of interest" description="Disordered" evidence="1">
    <location>
        <begin position="1"/>
        <end position="54"/>
    </location>
</feature>
<reference evidence="2" key="1">
    <citation type="submission" date="2018-05" db="EMBL/GenBank/DDBJ databases">
        <title>Draft genome of Mucuna pruriens seed.</title>
        <authorList>
            <person name="Nnadi N.E."/>
            <person name="Vos R."/>
            <person name="Hasami M.H."/>
            <person name="Devisetty U.K."/>
            <person name="Aguiy J.C."/>
        </authorList>
    </citation>
    <scope>NUCLEOTIDE SEQUENCE [LARGE SCALE GENOMIC DNA]</scope>
    <source>
        <strain evidence="2">JCA_2017</strain>
    </source>
</reference>
<accession>A0A371E2E1</accession>
<sequence length="100" mass="11418">MGLPKRIEGYPQAFVTKKGKQRSAKNEVERGKRKKNKKKEERKMKGGWQGGIDNEYEHGGEDIFTKDIPCGLPPIRGIEHKIDFIMGAIFPYKANIEESN</sequence>
<evidence type="ECO:0000256" key="1">
    <source>
        <dbReference type="SAM" id="MobiDB-lite"/>
    </source>
</evidence>
<name>A0A371E2E1_MUCPR</name>
<dbReference type="Proteomes" id="UP000257109">
    <property type="component" value="Unassembled WGS sequence"/>
</dbReference>
<feature type="non-terminal residue" evidence="2">
    <location>
        <position position="1"/>
    </location>
</feature>
<protein>
    <submittedName>
        <fullName evidence="2">Uncharacterized protein</fullName>
    </submittedName>
</protein>
<evidence type="ECO:0000313" key="2">
    <source>
        <dbReference type="EMBL" id="RDX60212.1"/>
    </source>
</evidence>
<evidence type="ECO:0000313" key="3">
    <source>
        <dbReference type="Proteomes" id="UP000257109"/>
    </source>
</evidence>
<proteinExistence type="predicted"/>
<dbReference type="OrthoDB" id="1934635at2759"/>
<dbReference type="AlphaFoldDB" id="A0A371E2E1"/>